<organism evidence="1">
    <name type="scientific">Anguilla anguilla</name>
    <name type="common">European freshwater eel</name>
    <name type="synonym">Muraena anguilla</name>
    <dbReference type="NCBI Taxonomy" id="7936"/>
    <lineage>
        <taxon>Eukaryota</taxon>
        <taxon>Metazoa</taxon>
        <taxon>Chordata</taxon>
        <taxon>Craniata</taxon>
        <taxon>Vertebrata</taxon>
        <taxon>Euteleostomi</taxon>
        <taxon>Actinopterygii</taxon>
        <taxon>Neopterygii</taxon>
        <taxon>Teleostei</taxon>
        <taxon>Anguilliformes</taxon>
        <taxon>Anguillidae</taxon>
        <taxon>Anguilla</taxon>
    </lineage>
</organism>
<protein>
    <submittedName>
        <fullName evidence="1">Uncharacterized protein</fullName>
    </submittedName>
</protein>
<dbReference type="EMBL" id="GBXM01062965">
    <property type="protein sequence ID" value="JAH45612.1"/>
    <property type="molecule type" value="Transcribed_RNA"/>
</dbReference>
<sequence length="23" mass="2833">MKNIAHIKVEKIYFPSLLWNLFK</sequence>
<reference evidence="1" key="2">
    <citation type="journal article" date="2015" name="Fish Shellfish Immunol.">
        <title>Early steps in the European eel (Anguilla anguilla)-Vibrio vulnificus interaction in the gills: Role of the RtxA13 toxin.</title>
        <authorList>
            <person name="Callol A."/>
            <person name="Pajuelo D."/>
            <person name="Ebbesson L."/>
            <person name="Teles M."/>
            <person name="MacKenzie S."/>
            <person name="Amaro C."/>
        </authorList>
    </citation>
    <scope>NUCLEOTIDE SEQUENCE</scope>
</reference>
<proteinExistence type="predicted"/>
<evidence type="ECO:0000313" key="1">
    <source>
        <dbReference type="EMBL" id="JAH45612.1"/>
    </source>
</evidence>
<reference evidence="1" key="1">
    <citation type="submission" date="2014-11" db="EMBL/GenBank/DDBJ databases">
        <authorList>
            <person name="Amaro Gonzalez C."/>
        </authorList>
    </citation>
    <scope>NUCLEOTIDE SEQUENCE</scope>
</reference>
<accession>A0A0E9SWH7</accession>
<name>A0A0E9SWH7_ANGAN</name>
<dbReference type="AlphaFoldDB" id="A0A0E9SWH7"/>